<keyword evidence="5" id="KW-1185">Reference proteome</keyword>
<dbReference type="PANTHER" id="PTHR33495">
    <property type="entry name" value="ANTI-SIGMA FACTOR ANTAGONIST TM_1081-RELATED-RELATED"/>
    <property type="match status" value="1"/>
</dbReference>
<proteinExistence type="inferred from homology"/>
<protein>
    <recommendedName>
        <fullName evidence="2">Anti-sigma factor antagonist</fullName>
    </recommendedName>
</protein>
<sequence length="172" mass="18324">MPCPPIAPQPLTSAPPEPVQAALAGGTVDIARRHAFAWWWPRSGESRLRRTGDGMRQAHLAVTEHTTADGVHVLALAGEIDHTTADTFRQALTADDKFPRHAVVDFRDVIFMDSSGINVLVAANNAAHAKGGSLRLAHTPARVLDLLHVVGLADIIPLYPTLNDALAAQNAA</sequence>
<evidence type="ECO:0000313" key="5">
    <source>
        <dbReference type="Proteomes" id="UP000002785"/>
    </source>
</evidence>
<dbReference type="InterPro" id="IPR002645">
    <property type="entry name" value="STAS_dom"/>
</dbReference>
<dbReference type="Proteomes" id="UP000002785">
    <property type="component" value="Chromosome"/>
</dbReference>
<dbReference type="EMBL" id="CM000951">
    <property type="protein sequence ID" value="EDY59954.1"/>
    <property type="molecule type" value="Genomic_DNA"/>
</dbReference>
<dbReference type="eggNOG" id="COG1366">
    <property type="taxonomic scope" value="Bacteria"/>
</dbReference>
<dbReference type="HOGENOM" id="CLU_1554461_0_0_11"/>
<dbReference type="CDD" id="cd07043">
    <property type="entry name" value="STAS_anti-anti-sigma_factors"/>
    <property type="match status" value="1"/>
</dbReference>
<comment type="similarity">
    <text evidence="1 2">Belongs to the anti-sigma-factor antagonist family.</text>
</comment>
<dbReference type="PROSITE" id="PS50801">
    <property type="entry name" value="STAS"/>
    <property type="match status" value="1"/>
</dbReference>
<accession>B5I4E9</accession>
<dbReference type="InterPro" id="IPR003658">
    <property type="entry name" value="Anti-sigma_ant"/>
</dbReference>
<dbReference type="PANTHER" id="PTHR33495:SF2">
    <property type="entry name" value="ANTI-SIGMA FACTOR ANTAGONIST TM_1081-RELATED"/>
    <property type="match status" value="1"/>
</dbReference>
<evidence type="ECO:0000256" key="1">
    <source>
        <dbReference type="ARBA" id="ARBA00009013"/>
    </source>
</evidence>
<evidence type="ECO:0000256" key="2">
    <source>
        <dbReference type="RuleBase" id="RU003749"/>
    </source>
</evidence>
<organism evidence="4 5">
    <name type="scientific">Streptomyces sviceus (strain ATCC 29083 / DSM 924 / JCM 4929 / NBRC 13980 / NCIMB 11184 / NRRL 5439 / UC 5370)</name>
    <dbReference type="NCBI Taxonomy" id="463191"/>
    <lineage>
        <taxon>Bacteria</taxon>
        <taxon>Bacillati</taxon>
        <taxon>Actinomycetota</taxon>
        <taxon>Actinomycetes</taxon>
        <taxon>Kitasatosporales</taxon>
        <taxon>Streptomycetaceae</taxon>
        <taxon>Streptomyces</taxon>
    </lineage>
</organism>
<dbReference type="AlphaFoldDB" id="B5I4E9"/>
<dbReference type="GO" id="GO:0043856">
    <property type="term" value="F:anti-sigma factor antagonist activity"/>
    <property type="evidence" value="ECO:0007669"/>
    <property type="project" value="InterPro"/>
</dbReference>
<dbReference type="Pfam" id="PF01740">
    <property type="entry name" value="STAS"/>
    <property type="match status" value="1"/>
</dbReference>
<dbReference type="NCBIfam" id="TIGR00377">
    <property type="entry name" value="ant_ant_sig"/>
    <property type="match status" value="1"/>
</dbReference>
<evidence type="ECO:0000313" key="4">
    <source>
        <dbReference type="EMBL" id="EDY59954.1"/>
    </source>
</evidence>
<dbReference type="InterPro" id="IPR036513">
    <property type="entry name" value="STAS_dom_sf"/>
</dbReference>
<gene>
    <name evidence="4" type="ORF">SSEG_06534</name>
</gene>
<name>B5I4E9_STRX2</name>
<feature type="domain" description="STAS" evidence="3">
    <location>
        <begin position="61"/>
        <end position="169"/>
    </location>
</feature>
<reference evidence="4" key="1">
    <citation type="submission" date="2009-10" db="EMBL/GenBank/DDBJ databases">
        <title>The genome sequence of Streptomyces sviceus strain ATCC 29083.</title>
        <authorList>
            <consortium name="The Broad Institute Genome Sequencing Platform"/>
            <consortium name="Broad Institute Microbial Sequencing Center"/>
            <person name="Fischbach M."/>
            <person name="Godfrey P."/>
            <person name="Ward D."/>
            <person name="Young S."/>
            <person name="Zeng Q."/>
            <person name="Koehrsen M."/>
            <person name="Alvarado L."/>
            <person name="Berlin A.M."/>
            <person name="Bochicchio J."/>
            <person name="Borenstein D."/>
            <person name="Chapman S.B."/>
            <person name="Chen Z."/>
            <person name="Engels R."/>
            <person name="Freedman E."/>
            <person name="Gellesch M."/>
            <person name="Goldberg J."/>
            <person name="Griggs A."/>
            <person name="Gujja S."/>
            <person name="Heilman E.R."/>
            <person name="Heiman D.I."/>
            <person name="Hepburn T.A."/>
            <person name="Howarth C."/>
            <person name="Jen D."/>
            <person name="Larson L."/>
            <person name="Lewis B."/>
            <person name="Mehta T."/>
            <person name="Park D."/>
            <person name="Pearson M."/>
            <person name="Richards J."/>
            <person name="Roberts A."/>
            <person name="Saif S."/>
            <person name="Shea T.D."/>
            <person name="Shenoy N."/>
            <person name="Sisk P."/>
            <person name="Stolte C."/>
            <person name="Sykes S.N."/>
            <person name="Thomson T."/>
            <person name="Walk T."/>
            <person name="White J."/>
            <person name="Yandava C."/>
            <person name="Straight P."/>
            <person name="Clardy J."/>
            <person name="Hung D."/>
            <person name="Kolter R."/>
            <person name="Mekalanos J."/>
            <person name="Walker S."/>
            <person name="Walsh C.T."/>
            <person name="Wieland-Brown L.C."/>
            <person name="Haas B."/>
            <person name="Nusbaum C."/>
            <person name="Birren B."/>
        </authorList>
    </citation>
    <scope>NUCLEOTIDE SEQUENCE [LARGE SCALE GENOMIC DNA]</scope>
    <source>
        <strain evidence="4">ATCC 29083</strain>
    </source>
</reference>
<evidence type="ECO:0000259" key="3">
    <source>
        <dbReference type="PROSITE" id="PS50801"/>
    </source>
</evidence>
<dbReference type="SUPFAM" id="SSF52091">
    <property type="entry name" value="SpoIIaa-like"/>
    <property type="match status" value="1"/>
</dbReference>
<dbReference type="Gene3D" id="3.30.750.24">
    <property type="entry name" value="STAS domain"/>
    <property type="match status" value="1"/>
</dbReference>